<dbReference type="EMBL" id="JANQDX010000014">
    <property type="protein sequence ID" value="KAL0912147.1"/>
    <property type="molecule type" value="Genomic_DNA"/>
</dbReference>
<accession>A0ABD0UPC6</accession>
<dbReference type="AlphaFoldDB" id="A0ABD0UPC6"/>
<comment type="caution">
    <text evidence="2">The sequence shown here is derived from an EMBL/GenBank/DDBJ whole genome shotgun (WGS) entry which is preliminary data.</text>
</comment>
<reference evidence="2 3" key="1">
    <citation type="journal article" date="2024" name="Plant Biotechnol. J.">
        <title>Dendrobium thyrsiflorum genome and its molecular insights into genes involved in important horticultural traits.</title>
        <authorList>
            <person name="Chen B."/>
            <person name="Wang J.Y."/>
            <person name="Zheng P.J."/>
            <person name="Li K.L."/>
            <person name="Liang Y.M."/>
            <person name="Chen X.F."/>
            <person name="Zhang C."/>
            <person name="Zhao X."/>
            <person name="He X."/>
            <person name="Zhang G.Q."/>
            <person name="Liu Z.J."/>
            <person name="Xu Q."/>
        </authorList>
    </citation>
    <scope>NUCLEOTIDE SEQUENCE [LARGE SCALE GENOMIC DNA]</scope>
    <source>
        <strain evidence="2">GZMU011</strain>
    </source>
</reference>
<keyword evidence="3" id="KW-1185">Reference proteome</keyword>
<feature type="region of interest" description="Disordered" evidence="1">
    <location>
        <begin position="115"/>
        <end position="149"/>
    </location>
</feature>
<sequence>MSPHIAFFAIPALQATNTDQNNVASSIKEENEKESLRLPALFTYLKRELEALDWVLRYFLLPLLTNLPRLPLYPSFFASQDQAKAYDLPSPNFDPCSCENLHLKPILPTVGWPDSTIPSPPCPSRPTSWFSDPQRERERERETDLPPLQPFDFAPPTFPSYRIGSYDLFDRKQQRELACSEGNFLPFGASSAKSRKSAEPKDFINPRFTRERGNFSSIAALIYCEIWFCIFRRLAGFSISPYQIKSKSCIITFKLIIINLI</sequence>
<proteinExistence type="predicted"/>
<evidence type="ECO:0000256" key="1">
    <source>
        <dbReference type="SAM" id="MobiDB-lite"/>
    </source>
</evidence>
<protein>
    <submittedName>
        <fullName evidence="2">Uncharacterized protein</fullName>
    </submittedName>
</protein>
<evidence type="ECO:0000313" key="3">
    <source>
        <dbReference type="Proteomes" id="UP001552299"/>
    </source>
</evidence>
<gene>
    <name evidence="2" type="ORF">M5K25_018100</name>
</gene>
<organism evidence="2 3">
    <name type="scientific">Dendrobium thyrsiflorum</name>
    <name type="common">Pinecone-like raceme dendrobium</name>
    <name type="synonym">Orchid</name>
    <dbReference type="NCBI Taxonomy" id="117978"/>
    <lineage>
        <taxon>Eukaryota</taxon>
        <taxon>Viridiplantae</taxon>
        <taxon>Streptophyta</taxon>
        <taxon>Embryophyta</taxon>
        <taxon>Tracheophyta</taxon>
        <taxon>Spermatophyta</taxon>
        <taxon>Magnoliopsida</taxon>
        <taxon>Liliopsida</taxon>
        <taxon>Asparagales</taxon>
        <taxon>Orchidaceae</taxon>
        <taxon>Epidendroideae</taxon>
        <taxon>Malaxideae</taxon>
        <taxon>Dendrobiinae</taxon>
        <taxon>Dendrobium</taxon>
    </lineage>
</organism>
<feature type="compositionally biased region" description="Basic and acidic residues" evidence="1">
    <location>
        <begin position="133"/>
        <end position="144"/>
    </location>
</feature>
<name>A0ABD0UPC6_DENTH</name>
<dbReference type="Proteomes" id="UP001552299">
    <property type="component" value="Unassembled WGS sequence"/>
</dbReference>
<evidence type="ECO:0000313" key="2">
    <source>
        <dbReference type="EMBL" id="KAL0912147.1"/>
    </source>
</evidence>